<dbReference type="SUPFAM" id="SSF50370">
    <property type="entry name" value="Ricin B-like lectins"/>
    <property type="match status" value="2"/>
</dbReference>
<evidence type="ECO:0000313" key="2">
    <source>
        <dbReference type="EMBL" id="KJL48061.1"/>
    </source>
</evidence>
<name>A0A0M2HMY3_9MICO</name>
<protein>
    <submittedName>
        <fullName evidence="2">Extracellular exo-alpha-L-arabinofuranosidase</fullName>
        <ecNumber evidence="2">3.2.1.55</ecNumber>
    </submittedName>
</protein>
<dbReference type="Gene3D" id="2.120.10.10">
    <property type="match status" value="1"/>
</dbReference>
<organism evidence="2 3">
    <name type="scientific">Microbacterium hydrocarbonoxydans</name>
    <dbReference type="NCBI Taxonomy" id="273678"/>
    <lineage>
        <taxon>Bacteria</taxon>
        <taxon>Bacillati</taxon>
        <taxon>Actinomycetota</taxon>
        <taxon>Actinomycetes</taxon>
        <taxon>Micrococcales</taxon>
        <taxon>Microbacteriaceae</taxon>
        <taxon>Microbacterium</taxon>
    </lineage>
</organism>
<dbReference type="SMART" id="SM00458">
    <property type="entry name" value="RICIN"/>
    <property type="match status" value="1"/>
</dbReference>
<dbReference type="Gene3D" id="2.80.10.50">
    <property type="match status" value="3"/>
</dbReference>
<accession>A0A0M2HMY3</accession>
<dbReference type="GO" id="GO:0046556">
    <property type="term" value="F:alpha-L-arabinofuranosidase activity"/>
    <property type="evidence" value="ECO:0007669"/>
    <property type="project" value="UniProtKB-EC"/>
</dbReference>
<dbReference type="EC" id="3.2.1.55" evidence="2"/>
<feature type="domain" description="Ricin B lectin" evidence="1">
    <location>
        <begin position="680"/>
        <end position="818"/>
    </location>
</feature>
<dbReference type="PANTHER" id="PTHR38792">
    <property type="entry name" value="BNR/ASP-BOX REPEAT DOMAIN PROTEIN (AFU_ORTHOLOGUE AFUA_7G06430)-RELATED"/>
    <property type="match status" value="1"/>
</dbReference>
<gene>
    <name evidence="2" type="primary">abfB</name>
    <name evidence="2" type="ORF">RS84_01690</name>
</gene>
<dbReference type="EMBL" id="JYJB01000008">
    <property type="protein sequence ID" value="KJL48061.1"/>
    <property type="molecule type" value="Genomic_DNA"/>
</dbReference>
<proteinExistence type="predicted"/>
<dbReference type="Proteomes" id="UP000033900">
    <property type="component" value="Unassembled WGS sequence"/>
</dbReference>
<sequence>MLLQLCPGVRCGALTGVAGSRSLHPRTSLGNDNILRYAEPRGPPAIGAVAADMRSGCRGCIAYSKENDVRRRGFVKWLTACAAAALLAVAPAISASAYTPVPNVLYQLPGSEDCLKGRGNCVIYAKSAELASGRLVAAFEEATVTDYPAPDTIGGAIGGTMPVWKSDDHGTSWQHLSDVASPAAMTDDPALDKYSSNWGSPYLYVLPQTVGSLPAGTLLLASVVTGEDEYYREQKLRDPNWVPTNDGDRRDMAVALYRSDDDGRTWSFVNIVAAGGWQGGSAGAIGVNIAQANSTRQQDPVWEPHLTVIGGRLVAYYSDENDYIGYDSTTGVPTIAPYNETGPDSRAQILVHKTWDGTAVGWSQPVVDVAGDTFAFNGGQQIGGGRPGMTTVAPTSDGRWFMTFEYFGGSDNVRYKLSNDPLKFYADGDPNGTDISQLPVDAGSRRLSTGGSPVIVGLPDGRIAFNAAGSGSIWVNDGASTDIWTEYQTTLGGGYTRTLQPLSASGTVMILQATWGGPSSQPSIAYGEVDLGFSAGTYYRIVNRKTGQVLGTGSSTNDANLGNGDQPDVRLEAAWSAANPATQLWHVTPKPNDTVTLLNKSGGRAAGIWTGTPSAGQRLGQWVDDEIGGLWHVVDAGNGYVRFQSTADAALYMTGAAAGGPVTTQTQANDGSQDWQLVPESAGSQSLRNAGSGLCADVWDRKVSNQSPIKQYACGAGLNQKWQVRSVGASVELVSASSDKCLEIGAYSAIAGAAATQFTCNGGGNQLWTRVTAADGSFTLRNGSSGQCLEVFGGSMSNGAAIGQWPCNGGANQRWTLG</sequence>
<dbReference type="PROSITE" id="PS50231">
    <property type="entry name" value="RICIN_B_LECTIN"/>
    <property type="match status" value="1"/>
</dbReference>
<reference evidence="2 3" key="1">
    <citation type="submission" date="2015-02" db="EMBL/GenBank/DDBJ databases">
        <title>Draft genome sequences of ten Microbacterium spp. with emphasis on heavy metal contaminated environments.</title>
        <authorList>
            <person name="Corretto E."/>
        </authorList>
    </citation>
    <scope>NUCLEOTIDE SEQUENCE [LARGE SCALE GENOMIC DNA]</scope>
    <source>
        <strain evidence="2 3">SA35</strain>
    </source>
</reference>
<evidence type="ECO:0000313" key="3">
    <source>
        <dbReference type="Proteomes" id="UP000033900"/>
    </source>
</evidence>
<dbReference type="CDD" id="cd00161">
    <property type="entry name" value="beta-trefoil_Ricin-like"/>
    <property type="match status" value="2"/>
</dbReference>
<dbReference type="Pfam" id="PF14200">
    <property type="entry name" value="RicinB_lectin_2"/>
    <property type="match status" value="3"/>
</dbReference>
<dbReference type="InterPro" id="IPR035992">
    <property type="entry name" value="Ricin_B-like_lectins"/>
</dbReference>
<dbReference type="InterPro" id="IPR000772">
    <property type="entry name" value="Ricin_B_lectin"/>
</dbReference>
<dbReference type="PATRIC" id="fig|273678.4.peg.1692"/>
<keyword evidence="2" id="KW-0326">Glycosidase</keyword>
<keyword evidence="3" id="KW-1185">Reference proteome</keyword>
<dbReference type="InterPro" id="IPR036278">
    <property type="entry name" value="Sialidase_sf"/>
</dbReference>
<dbReference type="AlphaFoldDB" id="A0A0M2HMY3"/>
<evidence type="ECO:0000259" key="1">
    <source>
        <dbReference type="SMART" id="SM00458"/>
    </source>
</evidence>
<dbReference type="STRING" id="273678.RS84_01690"/>
<comment type="caution">
    <text evidence="2">The sequence shown here is derived from an EMBL/GenBank/DDBJ whole genome shotgun (WGS) entry which is preliminary data.</text>
</comment>
<dbReference type="PANTHER" id="PTHR38792:SF3">
    <property type="entry name" value="BNR_ASP-BOX REPEAT DOMAIN PROTEIN (AFU_ORTHOLOGUE AFUA_7G06430)-RELATED"/>
    <property type="match status" value="1"/>
</dbReference>
<keyword evidence="2" id="KW-0378">Hydrolase</keyword>
<dbReference type="SUPFAM" id="SSF50939">
    <property type="entry name" value="Sialidases"/>
    <property type="match status" value="1"/>
</dbReference>